<accession>A0A0F9TM33</accession>
<evidence type="ECO:0000313" key="2">
    <source>
        <dbReference type="EMBL" id="KKN75982.1"/>
    </source>
</evidence>
<sequence length="162" mass="17115">METVKVNNSRLSLVTLPAIKGVGGPVPLKPGINKVSEEYMEALVKKPGIEPFFDSEKGGFLEIVEEGEPLIAPDVKETLIGMNVKNAVSLIESCADLQQLDQWHKADTRKGVHDAVEKRATELAKEATPTPATTAETGADPAGDSEGTSAGDSEKGTTPFSV</sequence>
<reference evidence="2" key="1">
    <citation type="journal article" date="2015" name="Nature">
        <title>Complex archaea that bridge the gap between prokaryotes and eukaryotes.</title>
        <authorList>
            <person name="Spang A."/>
            <person name="Saw J.H."/>
            <person name="Jorgensen S.L."/>
            <person name="Zaremba-Niedzwiedzka K."/>
            <person name="Martijn J."/>
            <person name="Lind A.E."/>
            <person name="van Eijk R."/>
            <person name="Schleper C."/>
            <person name="Guy L."/>
            <person name="Ettema T.J."/>
        </authorList>
    </citation>
    <scope>NUCLEOTIDE SEQUENCE</scope>
</reference>
<name>A0A0F9TM33_9ZZZZ</name>
<gene>
    <name evidence="2" type="ORF">LCGC14_0375390</name>
</gene>
<proteinExistence type="predicted"/>
<comment type="caution">
    <text evidence="2">The sequence shown here is derived from an EMBL/GenBank/DDBJ whole genome shotgun (WGS) entry which is preliminary data.</text>
</comment>
<dbReference type="AlphaFoldDB" id="A0A0F9TM33"/>
<protein>
    <submittedName>
        <fullName evidence="2">Uncharacterized protein</fullName>
    </submittedName>
</protein>
<feature type="compositionally biased region" description="Basic and acidic residues" evidence="1">
    <location>
        <begin position="107"/>
        <end position="125"/>
    </location>
</feature>
<evidence type="ECO:0000256" key="1">
    <source>
        <dbReference type="SAM" id="MobiDB-lite"/>
    </source>
</evidence>
<feature type="compositionally biased region" description="Low complexity" evidence="1">
    <location>
        <begin position="126"/>
        <end position="142"/>
    </location>
</feature>
<organism evidence="2">
    <name type="scientific">marine sediment metagenome</name>
    <dbReference type="NCBI Taxonomy" id="412755"/>
    <lineage>
        <taxon>unclassified sequences</taxon>
        <taxon>metagenomes</taxon>
        <taxon>ecological metagenomes</taxon>
    </lineage>
</organism>
<dbReference type="EMBL" id="LAZR01000301">
    <property type="protein sequence ID" value="KKN75982.1"/>
    <property type="molecule type" value="Genomic_DNA"/>
</dbReference>
<feature type="region of interest" description="Disordered" evidence="1">
    <location>
        <begin position="107"/>
        <end position="162"/>
    </location>
</feature>
<feature type="compositionally biased region" description="Polar residues" evidence="1">
    <location>
        <begin position="146"/>
        <end position="162"/>
    </location>
</feature>